<name>A0A367XKF0_9PROT</name>
<dbReference type="InterPro" id="IPR029056">
    <property type="entry name" value="Ribokinase-like"/>
</dbReference>
<dbReference type="GO" id="GO:0009228">
    <property type="term" value="P:thiamine biosynthetic process"/>
    <property type="evidence" value="ECO:0007669"/>
    <property type="project" value="UniProtKB-KW"/>
</dbReference>
<comment type="function">
    <text evidence="11">Catalyzes the phosphorylation of the hydroxyl group of 4-methyl-5-beta-hydroxyethylthiazole (THZ).</text>
</comment>
<evidence type="ECO:0000256" key="1">
    <source>
        <dbReference type="ARBA" id="ARBA00001771"/>
    </source>
</evidence>
<keyword evidence="7 11" id="KW-0418">Kinase</keyword>
<dbReference type="PRINTS" id="PR01099">
    <property type="entry name" value="HYETHTZKNASE"/>
</dbReference>
<feature type="binding site" evidence="11">
    <location>
        <position position="197"/>
    </location>
    <ligand>
        <name>substrate</name>
    </ligand>
</feature>
<organism evidence="12 13">
    <name type="scientific">Thalassospira profundimaris</name>
    <dbReference type="NCBI Taxonomy" id="502049"/>
    <lineage>
        <taxon>Bacteria</taxon>
        <taxon>Pseudomonadati</taxon>
        <taxon>Pseudomonadota</taxon>
        <taxon>Alphaproteobacteria</taxon>
        <taxon>Rhodospirillales</taxon>
        <taxon>Thalassospiraceae</taxon>
        <taxon>Thalassospira</taxon>
    </lineage>
</organism>
<reference evidence="12 13" key="1">
    <citation type="submission" date="2014-07" db="EMBL/GenBank/DDBJ databases">
        <title>Draft genome sequence of Thalassospira profundimaris S25-3-2.</title>
        <authorList>
            <person name="Lai Q."/>
            <person name="Shao Z."/>
        </authorList>
    </citation>
    <scope>NUCLEOTIDE SEQUENCE [LARGE SCALE GENOMIC DNA]</scope>
    <source>
        <strain evidence="12 13">S25-3-2</strain>
    </source>
</reference>
<evidence type="ECO:0000256" key="3">
    <source>
        <dbReference type="ARBA" id="ARBA00004868"/>
    </source>
</evidence>
<keyword evidence="9 11" id="KW-0460">Magnesium</keyword>
<feature type="binding site" evidence="11">
    <location>
        <position position="170"/>
    </location>
    <ligand>
        <name>ATP</name>
        <dbReference type="ChEBI" id="CHEBI:30616"/>
    </ligand>
</feature>
<dbReference type="SUPFAM" id="SSF53613">
    <property type="entry name" value="Ribokinase-like"/>
    <property type="match status" value="1"/>
</dbReference>
<dbReference type="AlphaFoldDB" id="A0A367XKF0"/>
<feature type="binding site" evidence="11">
    <location>
        <position position="124"/>
    </location>
    <ligand>
        <name>ATP</name>
        <dbReference type="ChEBI" id="CHEBI:30616"/>
    </ligand>
</feature>
<evidence type="ECO:0000256" key="8">
    <source>
        <dbReference type="ARBA" id="ARBA00022840"/>
    </source>
</evidence>
<keyword evidence="8 11" id="KW-0067">ATP-binding</keyword>
<keyword evidence="5 11" id="KW-0479">Metal-binding</keyword>
<dbReference type="GO" id="GO:0005524">
    <property type="term" value="F:ATP binding"/>
    <property type="evidence" value="ECO:0007669"/>
    <property type="project" value="UniProtKB-UniRule"/>
</dbReference>
<dbReference type="Pfam" id="PF02110">
    <property type="entry name" value="HK"/>
    <property type="match status" value="1"/>
</dbReference>
<keyword evidence="4 11" id="KW-0808">Transferase</keyword>
<comment type="catalytic activity">
    <reaction evidence="1 11">
        <text>5-(2-hydroxyethyl)-4-methylthiazole + ATP = 4-methyl-5-(2-phosphooxyethyl)-thiazole + ADP + H(+)</text>
        <dbReference type="Rhea" id="RHEA:24212"/>
        <dbReference type="ChEBI" id="CHEBI:15378"/>
        <dbReference type="ChEBI" id="CHEBI:17957"/>
        <dbReference type="ChEBI" id="CHEBI:30616"/>
        <dbReference type="ChEBI" id="CHEBI:58296"/>
        <dbReference type="ChEBI" id="CHEBI:456216"/>
        <dbReference type="EC" id="2.7.1.50"/>
    </reaction>
</comment>
<dbReference type="OrthoDB" id="8909021at2"/>
<comment type="pathway">
    <text evidence="3 11">Cofactor biosynthesis; thiamine diphosphate biosynthesis; 4-methyl-5-(2-phosphoethyl)-thiazole from 5-(2-hydroxyethyl)-4-methylthiazole: step 1/1.</text>
</comment>
<keyword evidence="6 11" id="KW-0547">Nucleotide-binding</keyword>
<dbReference type="GO" id="GO:0009229">
    <property type="term" value="P:thiamine diphosphate biosynthetic process"/>
    <property type="evidence" value="ECO:0007669"/>
    <property type="project" value="UniProtKB-UniRule"/>
</dbReference>
<evidence type="ECO:0000256" key="4">
    <source>
        <dbReference type="ARBA" id="ARBA00022679"/>
    </source>
</evidence>
<evidence type="ECO:0000256" key="7">
    <source>
        <dbReference type="ARBA" id="ARBA00022777"/>
    </source>
</evidence>
<protein>
    <recommendedName>
        <fullName evidence="11">Hydroxyethylthiazole kinase</fullName>
        <ecNumber evidence="11">2.7.1.50</ecNumber>
    </recommendedName>
    <alternativeName>
        <fullName evidence="11">4-methyl-5-beta-hydroxyethylthiazole kinase</fullName>
        <shortName evidence="11">TH kinase</shortName>
        <shortName evidence="11">Thz kinase</shortName>
    </alternativeName>
</protein>
<dbReference type="RefSeq" id="WP_114086946.1">
    <property type="nucleotide sequence ID" value="NZ_JPWH01000001.1"/>
</dbReference>
<dbReference type="NCBIfam" id="TIGR00694">
    <property type="entry name" value="thiM"/>
    <property type="match status" value="1"/>
</dbReference>
<gene>
    <name evidence="11" type="primary">thiM</name>
    <name evidence="12" type="ORF">TH25_02000</name>
</gene>
<evidence type="ECO:0000256" key="5">
    <source>
        <dbReference type="ARBA" id="ARBA00022723"/>
    </source>
</evidence>
<evidence type="ECO:0000256" key="6">
    <source>
        <dbReference type="ARBA" id="ARBA00022741"/>
    </source>
</evidence>
<keyword evidence="10 11" id="KW-0784">Thiamine biosynthesis</keyword>
<accession>A0A367XKF0</accession>
<evidence type="ECO:0000256" key="9">
    <source>
        <dbReference type="ARBA" id="ARBA00022842"/>
    </source>
</evidence>
<evidence type="ECO:0000313" key="12">
    <source>
        <dbReference type="EMBL" id="RCK54126.1"/>
    </source>
</evidence>
<proteinExistence type="inferred from homology"/>
<sequence length="271" mass="27264">MTDTHQNLSPARLLTDMRDAAPLVHCITNYVAMNIAANTLLAAGTSPAMVHAPEESGEFAAIAGALTVNIGTLSSEWVAGMKEAATGASAAQKPWVLDPVAHFATGFRRDAVTALLALKPTIIRGNASEIIALAGGQSAGQGVDSGDPVEQAEEAAKTLAQNQKCVVAVTGSSDFVTDGSAAVRIHGGSALMPKITAMGCSLTALVGAFAATAPKAPFEATIAALACFAAAGKMAEKTASGPASFATAFLDALYNLDGAALETHAGIEVLS</sequence>
<dbReference type="Gene3D" id="3.40.1190.20">
    <property type="match status" value="1"/>
</dbReference>
<dbReference type="EC" id="2.7.1.50" evidence="11"/>
<dbReference type="HAMAP" id="MF_00228">
    <property type="entry name" value="Thz_kinase"/>
    <property type="match status" value="1"/>
</dbReference>
<evidence type="ECO:0000313" key="13">
    <source>
        <dbReference type="Proteomes" id="UP000252517"/>
    </source>
</evidence>
<evidence type="ECO:0000256" key="11">
    <source>
        <dbReference type="HAMAP-Rule" id="MF_00228"/>
    </source>
</evidence>
<dbReference type="NCBIfam" id="NF006830">
    <property type="entry name" value="PRK09355.1"/>
    <property type="match status" value="1"/>
</dbReference>
<evidence type="ECO:0000256" key="10">
    <source>
        <dbReference type="ARBA" id="ARBA00022977"/>
    </source>
</evidence>
<dbReference type="GO" id="GO:0004417">
    <property type="term" value="F:hydroxyethylthiazole kinase activity"/>
    <property type="evidence" value="ECO:0007669"/>
    <property type="project" value="UniProtKB-UniRule"/>
</dbReference>
<dbReference type="InterPro" id="IPR000417">
    <property type="entry name" value="Hyethyz_kinase"/>
</dbReference>
<dbReference type="EMBL" id="JPWH01000001">
    <property type="protein sequence ID" value="RCK54126.1"/>
    <property type="molecule type" value="Genomic_DNA"/>
</dbReference>
<dbReference type="Proteomes" id="UP000252517">
    <property type="component" value="Unassembled WGS sequence"/>
</dbReference>
<comment type="similarity">
    <text evidence="11">Belongs to the Thz kinase family.</text>
</comment>
<comment type="cofactor">
    <cofactor evidence="2 11">
        <name>Mg(2+)</name>
        <dbReference type="ChEBI" id="CHEBI:18420"/>
    </cofactor>
</comment>
<dbReference type="CDD" id="cd01170">
    <property type="entry name" value="THZ_kinase"/>
    <property type="match status" value="1"/>
</dbReference>
<comment type="caution">
    <text evidence="12">The sequence shown here is derived from an EMBL/GenBank/DDBJ whole genome shotgun (WGS) entry which is preliminary data.</text>
</comment>
<evidence type="ECO:0000256" key="2">
    <source>
        <dbReference type="ARBA" id="ARBA00001946"/>
    </source>
</evidence>
<dbReference type="GO" id="GO:0000287">
    <property type="term" value="F:magnesium ion binding"/>
    <property type="evidence" value="ECO:0007669"/>
    <property type="project" value="UniProtKB-UniRule"/>
</dbReference>
<dbReference type="UniPathway" id="UPA00060">
    <property type="reaction ID" value="UER00139"/>
</dbReference>
<feature type="binding site" evidence="11">
    <location>
        <position position="49"/>
    </location>
    <ligand>
        <name>substrate</name>
    </ligand>
</feature>
<dbReference type="PIRSF" id="PIRSF000513">
    <property type="entry name" value="Thz_kinase"/>
    <property type="match status" value="1"/>
</dbReference>